<dbReference type="PANTHER" id="PTHR14239">
    <property type="entry name" value="DUDULIN-RELATED"/>
    <property type="match status" value="1"/>
</dbReference>
<keyword evidence="4" id="KW-1185">Reference proteome</keyword>
<dbReference type="GO" id="GO:0008823">
    <property type="term" value="F:cupric reductase (NADH) activity"/>
    <property type="evidence" value="ECO:0007669"/>
    <property type="project" value="TreeGrafter"/>
</dbReference>
<gene>
    <name evidence="3" type="ORF">SY89_00028</name>
</gene>
<dbReference type="OrthoDB" id="8635at2157"/>
<reference evidence="4" key="1">
    <citation type="submission" date="2013-11" db="EMBL/GenBank/DDBJ databases">
        <authorList>
            <person name="Hoang H.T."/>
            <person name="Killian M.L."/>
            <person name="Madson D.M."/>
            <person name="Arruda P.H.E."/>
            <person name="Sun D."/>
            <person name="Schwartz K.J."/>
            <person name="Yoon K."/>
        </authorList>
    </citation>
    <scope>NUCLEOTIDE SEQUENCE [LARGE SCALE GENOMIC DNA]</scope>
    <source>
        <strain evidence="4">CDK2</strain>
    </source>
</reference>
<dbReference type="PATRIC" id="fig|699431.3.peg.33"/>
<accession>A0A0N8HZE9</accession>
<dbReference type="GO" id="GO:0070967">
    <property type="term" value="F:coenzyme F420 binding"/>
    <property type="evidence" value="ECO:0007669"/>
    <property type="project" value="InterPro"/>
</dbReference>
<feature type="domain" description="Pyrroline-5-carboxylate reductase catalytic N-terminal" evidence="2">
    <location>
        <begin position="3"/>
        <end position="103"/>
    </location>
</feature>
<dbReference type="Gene3D" id="3.40.50.720">
    <property type="entry name" value="NAD(P)-binding Rossmann-like Domain"/>
    <property type="match status" value="1"/>
</dbReference>
<organism evidence="3 4">
    <name type="scientific">Halolamina pelagica</name>
    <dbReference type="NCBI Taxonomy" id="699431"/>
    <lineage>
        <taxon>Archaea</taxon>
        <taxon>Methanobacteriati</taxon>
        <taxon>Methanobacteriota</taxon>
        <taxon>Stenosarchaea group</taxon>
        <taxon>Halobacteria</taxon>
        <taxon>Halobacteriales</taxon>
        <taxon>Haloferacaceae</taxon>
    </lineage>
</organism>
<dbReference type="InterPro" id="IPR028939">
    <property type="entry name" value="P5C_Rdtase_cat_N"/>
</dbReference>
<dbReference type="SUPFAM" id="SSF51735">
    <property type="entry name" value="NAD(P)-binding Rossmann-fold domains"/>
    <property type="match status" value="1"/>
</dbReference>
<dbReference type="NCBIfam" id="TIGR01915">
    <property type="entry name" value="npdG"/>
    <property type="match status" value="1"/>
</dbReference>
<dbReference type="GO" id="GO:0006740">
    <property type="term" value="P:NADPH regeneration"/>
    <property type="evidence" value="ECO:0007669"/>
    <property type="project" value="InterPro"/>
</dbReference>
<dbReference type="GO" id="GO:0016651">
    <property type="term" value="F:oxidoreductase activity, acting on NAD(P)H"/>
    <property type="evidence" value="ECO:0007669"/>
    <property type="project" value="InterPro"/>
</dbReference>
<dbReference type="AlphaFoldDB" id="A0A0N8HZE9"/>
<dbReference type="Pfam" id="PF03807">
    <property type="entry name" value="F420_oxidored"/>
    <property type="match status" value="1"/>
</dbReference>
<proteinExistence type="predicted"/>
<dbReference type="STRING" id="699431.SY89_00028"/>
<dbReference type="GO" id="GO:0005886">
    <property type="term" value="C:plasma membrane"/>
    <property type="evidence" value="ECO:0007669"/>
    <property type="project" value="TreeGrafter"/>
</dbReference>
<sequence length="222" mass="22609">MDIAILGGTGDIGEGLALRLAYHTNHEVLIGSRDAEKAEAKAAEYEAELDSRGMELTIDGGANADVATLADVVIVAVPPYYVTDTIEAVADDLDAGDILVTPATGMDRDDDGFHYAPPPAGSVTEHAASAVPDGVELVGAFHNLAAGRLANLDADLGVDTFVVGDDGDAKGIVTDIAEGIDGLRALDAGGLGNAAEVESLTPLLINVAANNDGLHDLGLELK</sequence>
<dbReference type="RefSeq" id="WP_054582641.1">
    <property type="nucleotide sequence ID" value="NZ_LGUC01000001.1"/>
</dbReference>
<dbReference type="InterPro" id="IPR036291">
    <property type="entry name" value="NAD(P)-bd_dom_sf"/>
</dbReference>
<evidence type="ECO:0000313" key="3">
    <source>
        <dbReference type="EMBL" id="KPN29315.1"/>
    </source>
</evidence>
<keyword evidence="1 3" id="KW-0560">Oxidoreductase</keyword>
<dbReference type="PANTHER" id="PTHR14239:SF0">
    <property type="entry name" value="F420-DEPENDENT NADP REDUCTASE"/>
    <property type="match status" value="1"/>
</dbReference>
<dbReference type="InterPro" id="IPR051267">
    <property type="entry name" value="STEAP_metalloreductase"/>
</dbReference>
<dbReference type="EMBL" id="LGUC01000001">
    <property type="protein sequence ID" value="KPN29315.1"/>
    <property type="molecule type" value="Genomic_DNA"/>
</dbReference>
<dbReference type="GO" id="GO:0102261">
    <property type="term" value="F:8-hydroxy-5-deazaflavin:NADPH oxidoreductase activity"/>
    <property type="evidence" value="ECO:0007669"/>
    <property type="project" value="UniProtKB-EC"/>
</dbReference>
<dbReference type="GO" id="GO:0015677">
    <property type="term" value="P:copper ion import"/>
    <property type="evidence" value="ECO:0007669"/>
    <property type="project" value="TreeGrafter"/>
</dbReference>
<evidence type="ECO:0000313" key="4">
    <source>
        <dbReference type="Proteomes" id="UP000050535"/>
    </source>
</evidence>
<dbReference type="EC" id="1.5.1.40" evidence="3"/>
<evidence type="ECO:0000256" key="1">
    <source>
        <dbReference type="ARBA" id="ARBA00023002"/>
    </source>
</evidence>
<dbReference type="Proteomes" id="UP000050535">
    <property type="component" value="Unassembled WGS sequence"/>
</dbReference>
<dbReference type="GO" id="GO:0052851">
    <property type="term" value="F:ferric-chelate reductase (NADPH) activity"/>
    <property type="evidence" value="ECO:0007669"/>
    <property type="project" value="TreeGrafter"/>
</dbReference>
<protein>
    <submittedName>
        <fullName evidence="3">8-hydroxy-5-deazaflavin:NADPH oxidoreductase</fullName>
        <ecNumber evidence="3">1.5.1.40</ecNumber>
    </submittedName>
</protein>
<dbReference type="GO" id="GO:0050661">
    <property type="term" value="F:NADP binding"/>
    <property type="evidence" value="ECO:0007669"/>
    <property type="project" value="InterPro"/>
</dbReference>
<name>A0A0N8HZE9_9EURY</name>
<comment type="caution">
    <text evidence="3">The sequence shown here is derived from an EMBL/GenBank/DDBJ whole genome shotgun (WGS) entry which is preliminary data.</text>
</comment>
<dbReference type="InterPro" id="IPR010185">
    <property type="entry name" value="NpdG"/>
</dbReference>
<evidence type="ECO:0000259" key="2">
    <source>
        <dbReference type="Pfam" id="PF03807"/>
    </source>
</evidence>